<keyword evidence="7" id="KW-1185">Reference proteome</keyword>
<dbReference type="Pfam" id="PF12849">
    <property type="entry name" value="PBP_like_2"/>
    <property type="match status" value="1"/>
</dbReference>
<dbReference type="SUPFAM" id="SSF53850">
    <property type="entry name" value="Periplasmic binding protein-like II"/>
    <property type="match status" value="1"/>
</dbReference>
<proteinExistence type="inferred from homology"/>
<dbReference type="GO" id="GO:0006817">
    <property type="term" value="P:phosphate ion transport"/>
    <property type="evidence" value="ECO:0007669"/>
    <property type="project" value="UniProtKB-UniRule"/>
</dbReference>
<feature type="signal peptide" evidence="4">
    <location>
        <begin position="1"/>
        <end position="25"/>
    </location>
</feature>
<comment type="function">
    <text evidence="4">Involved in the system for phosphate transport across the cytoplasmic membrane.</text>
</comment>
<dbReference type="InterPro" id="IPR011862">
    <property type="entry name" value="Phos-bd"/>
</dbReference>
<dbReference type="OrthoDB" id="9790048at2"/>
<dbReference type="EMBL" id="SJPJ01000001">
    <property type="protein sequence ID" value="TWT83240.1"/>
    <property type="molecule type" value="Genomic_DNA"/>
</dbReference>
<evidence type="ECO:0000256" key="4">
    <source>
        <dbReference type="RuleBase" id="RU367119"/>
    </source>
</evidence>
<dbReference type="NCBIfam" id="TIGR02136">
    <property type="entry name" value="ptsS_2"/>
    <property type="match status" value="1"/>
</dbReference>
<dbReference type="Proteomes" id="UP000315010">
    <property type="component" value="Unassembled WGS sequence"/>
</dbReference>
<protein>
    <recommendedName>
        <fullName evidence="4">Phosphate-binding protein</fullName>
    </recommendedName>
</protein>
<comment type="similarity">
    <text evidence="1 4">Belongs to the PstS family.</text>
</comment>
<feature type="domain" description="PBP" evidence="5">
    <location>
        <begin position="25"/>
        <end position="278"/>
    </location>
</feature>
<evidence type="ECO:0000256" key="2">
    <source>
        <dbReference type="ARBA" id="ARBA00022448"/>
    </source>
</evidence>
<keyword evidence="2 4" id="KW-0813">Transport</keyword>
<dbReference type="CDD" id="cd13654">
    <property type="entry name" value="PBP2_phosphate_like_2"/>
    <property type="match status" value="1"/>
</dbReference>
<comment type="caution">
    <text evidence="6">The sequence shown here is derived from an EMBL/GenBank/DDBJ whole genome shotgun (WGS) entry which is preliminary data.</text>
</comment>
<evidence type="ECO:0000313" key="7">
    <source>
        <dbReference type="Proteomes" id="UP000315010"/>
    </source>
</evidence>
<evidence type="ECO:0000259" key="5">
    <source>
        <dbReference type="Pfam" id="PF12849"/>
    </source>
</evidence>
<dbReference type="RefSeq" id="WP_146400267.1">
    <property type="nucleotide sequence ID" value="NZ_SJPJ01000001.1"/>
</dbReference>
<gene>
    <name evidence="6" type="primary">pstS</name>
    <name evidence="6" type="ORF">CA13_47050</name>
</gene>
<dbReference type="InterPro" id="IPR024370">
    <property type="entry name" value="PBP_domain"/>
</dbReference>
<evidence type="ECO:0000256" key="1">
    <source>
        <dbReference type="ARBA" id="ARBA00008725"/>
    </source>
</evidence>
<dbReference type="PANTHER" id="PTHR30570:SF1">
    <property type="entry name" value="PHOSPHATE-BINDING PROTEIN PSTS"/>
    <property type="match status" value="1"/>
</dbReference>
<feature type="chain" id="PRO_5027137675" description="Phosphate-binding protein" evidence="4">
    <location>
        <begin position="26"/>
        <end position="337"/>
    </location>
</feature>
<dbReference type="GO" id="GO:0042301">
    <property type="term" value="F:phosphate ion binding"/>
    <property type="evidence" value="ECO:0007669"/>
    <property type="project" value="UniProtKB-UniRule"/>
</dbReference>
<dbReference type="Gene3D" id="3.40.190.10">
    <property type="entry name" value="Periplasmic binding protein-like II"/>
    <property type="match status" value="2"/>
</dbReference>
<name>A0A5C5Z7R1_9BACT</name>
<evidence type="ECO:0000256" key="3">
    <source>
        <dbReference type="ARBA" id="ARBA00022729"/>
    </source>
</evidence>
<keyword evidence="3 4" id="KW-0732">Signal</keyword>
<sequence precursor="true">MKLRSLASVAPALLASFLLTNSLSAQNTSLLGKVEIDGSSTVYPISEAAASGFTKDFPNVKVNVGVSGTGGGFKRFTIGQTDISDASRPIKAKEFSAAKDSGIRFYELPVAYDGLTLVVHKSNDWVDHLTVDEIKKIFTTEGAAKTWAEVRQGWPKNPIKIFAPGTDSGTFDYFKEVVAGEGSLRWDMSTSEDDNVLVTGVSGSPNAIGFFGVAYYEENKDKLKSVAIVNPELNEPVSPTAQTIENGTYAPFSRPLFIYVNAQSFRRPEVKRFVAYYLLKAPELASKTGYVALPKTVYAQAMNHCRGGKVGTHYLTDEMEKRSGPVTELYTPATLVD</sequence>
<accession>A0A5C5Z7R1</accession>
<dbReference type="InterPro" id="IPR050811">
    <property type="entry name" value="Phosphate_ABC_transporter"/>
</dbReference>
<organism evidence="6 7">
    <name type="scientific">Novipirellula herctigrandis</name>
    <dbReference type="NCBI Taxonomy" id="2527986"/>
    <lineage>
        <taxon>Bacteria</taxon>
        <taxon>Pseudomonadati</taxon>
        <taxon>Planctomycetota</taxon>
        <taxon>Planctomycetia</taxon>
        <taxon>Pirellulales</taxon>
        <taxon>Pirellulaceae</taxon>
        <taxon>Novipirellula</taxon>
    </lineage>
</organism>
<reference evidence="6 7" key="1">
    <citation type="submission" date="2019-02" db="EMBL/GenBank/DDBJ databases">
        <title>Deep-cultivation of Planctomycetes and their phenomic and genomic characterization uncovers novel biology.</title>
        <authorList>
            <person name="Wiegand S."/>
            <person name="Jogler M."/>
            <person name="Boedeker C."/>
            <person name="Pinto D."/>
            <person name="Vollmers J."/>
            <person name="Rivas-Marin E."/>
            <person name="Kohn T."/>
            <person name="Peeters S.H."/>
            <person name="Heuer A."/>
            <person name="Rast P."/>
            <person name="Oberbeckmann S."/>
            <person name="Bunk B."/>
            <person name="Jeske O."/>
            <person name="Meyerdierks A."/>
            <person name="Storesund J.E."/>
            <person name="Kallscheuer N."/>
            <person name="Luecker S."/>
            <person name="Lage O.M."/>
            <person name="Pohl T."/>
            <person name="Merkel B.J."/>
            <person name="Hornburger P."/>
            <person name="Mueller R.-W."/>
            <person name="Bruemmer F."/>
            <person name="Labrenz M."/>
            <person name="Spormann A.M."/>
            <person name="Op Den Camp H."/>
            <person name="Overmann J."/>
            <person name="Amann R."/>
            <person name="Jetten M.S.M."/>
            <person name="Mascher T."/>
            <person name="Medema M.H."/>
            <person name="Devos D.P."/>
            <person name="Kaster A.-K."/>
            <person name="Ovreas L."/>
            <person name="Rohde M."/>
            <person name="Galperin M.Y."/>
            <person name="Jogler C."/>
        </authorList>
    </citation>
    <scope>NUCLEOTIDE SEQUENCE [LARGE SCALE GENOMIC DNA]</scope>
    <source>
        <strain evidence="6 7">CA13</strain>
    </source>
</reference>
<evidence type="ECO:0000313" key="6">
    <source>
        <dbReference type="EMBL" id="TWT83240.1"/>
    </source>
</evidence>
<dbReference type="PANTHER" id="PTHR30570">
    <property type="entry name" value="PERIPLASMIC PHOSPHATE BINDING COMPONENT OF PHOSPHATE ABC TRANSPORTER"/>
    <property type="match status" value="1"/>
</dbReference>
<keyword evidence="4" id="KW-0592">Phosphate transport</keyword>
<dbReference type="AlphaFoldDB" id="A0A5C5Z7R1"/>